<gene>
    <name evidence="3" type="ORF">SteCoe_17218</name>
</gene>
<feature type="compositionally biased region" description="Basic residues" evidence="2">
    <location>
        <begin position="700"/>
        <end position="713"/>
    </location>
</feature>
<dbReference type="Proteomes" id="UP000187209">
    <property type="component" value="Unassembled WGS sequence"/>
</dbReference>
<protein>
    <submittedName>
        <fullName evidence="3">Uncharacterized protein</fullName>
    </submittedName>
</protein>
<dbReference type="InterPro" id="IPR052394">
    <property type="entry name" value="LRR-containing"/>
</dbReference>
<dbReference type="PANTHER" id="PTHR24114">
    <property type="entry name" value="LEUCINE RICH REPEAT FAMILY PROTEIN"/>
    <property type="match status" value="1"/>
</dbReference>
<feature type="region of interest" description="Disordered" evidence="2">
    <location>
        <begin position="699"/>
        <end position="725"/>
    </location>
</feature>
<dbReference type="SMART" id="SM00368">
    <property type="entry name" value="LRR_RI"/>
    <property type="match status" value="6"/>
</dbReference>
<evidence type="ECO:0000313" key="3">
    <source>
        <dbReference type="EMBL" id="OMJ82144.1"/>
    </source>
</evidence>
<evidence type="ECO:0000313" key="4">
    <source>
        <dbReference type="Proteomes" id="UP000187209"/>
    </source>
</evidence>
<dbReference type="OrthoDB" id="341587at2759"/>
<dbReference type="Pfam" id="PF13516">
    <property type="entry name" value="LRR_6"/>
    <property type="match status" value="5"/>
</dbReference>
<dbReference type="InterPro" id="IPR032675">
    <property type="entry name" value="LRR_dom_sf"/>
</dbReference>
<organism evidence="3 4">
    <name type="scientific">Stentor coeruleus</name>
    <dbReference type="NCBI Taxonomy" id="5963"/>
    <lineage>
        <taxon>Eukaryota</taxon>
        <taxon>Sar</taxon>
        <taxon>Alveolata</taxon>
        <taxon>Ciliophora</taxon>
        <taxon>Postciliodesmatophora</taxon>
        <taxon>Heterotrichea</taxon>
        <taxon>Heterotrichida</taxon>
        <taxon>Stentoridae</taxon>
        <taxon>Stentor</taxon>
    </lineage>
</organism>
<dbReference type="AlphaFoldDB" id="A0A1R2BZD3"/>
<evidence type="ECO:0000256" key="2">
    <source>
        <dbReference type="SAM" id="MobiDB-lite"/>
    </source>
</evidence>
<sequence>MNQRYLKETWMRLETALGDDTKRAQSHRISKRIINTSRLPSFRSNSASNKTIKEPVSVNQLKNIYKAKCDDMRIPVLPDQESRFITFCVNNFKNRHFHMKEAGLSLQSAYVIGKVLKTSNFAYVDLSKNSLGSEGIFVLLKEISDSQTIVHLNLSNNEIIPEGFDNIAKILSYHPSIVSIDFSSYEGLHRNRLSSCGAMSICQVLNSNPLLQFLGLSGTGLSDGIEFIAQGITENYNLFSLDLSNNALNGKMMECLTRAVVKTELKILNLSNNKIGDEGCEFISNMILGAYEAACPLVNLNISYNGISSKGAGKIFHSLRLNILIKDFNISGNQFSQGLTMFFTTFLSDNCVMKNINLSNCGIKTDHLQNVLDGLNKNKKLENINLSHNKIEDPGAQHIAFGLAKNTGLKSIDLSSCSIKGQGALAIAKSLRNNFTLNSINLRDNSVKDDSGEIFVEITRLNKNFLSINLDLNPLNLKFVESIKLNLKENRRSHKKQRIPKIRQEIENMRIPIEAYENLNKKARMRLEKKAEIERRHEIHDESFEEVKEKEHKKTQAIIQEHKILREKNIELALSIDASQSETIKTRVQNERKIEELHLKLRIADIEIDKIEKKLNSTKEANEIKKKTVNSALAVYRDKYQEEEMGRRAIERNLTSLKSLLDENKRQVESLKTCKTITHLKPLKPKRIPAEFLASEKLAMNKKKYSPKKKQKPLIKTQRSSSATK</sequence>
<name>A0A1R2BZD3_9CILI</name>
<accession>A0A1R2BZD3</accession>
<dbReference type="EMBL" id="MPUH01000351">
    <property type="protein sequence ID" value="OMJ82144.1"/>
    <property type="molecule type" value="Genomic_DNA"/>
</dbReference>
<dbReference type="PANTHER" id="PTHR24114:SF2">
    <property type="entry name" value="F-BOX DOMAIN-CONTAINING PROTEIN-RELATED"/>
    <property type="match status" value="1"/>
</dbReference>
<comment type="caution">
    <text evidence="3">The sequence shown here is derived from an EMBL/GenBank/DDBJ whole genome shotgun (WGS) entry which is preliminary data.</text>
</comment>
<dbReference type="InterPro" id="IPR001611">
    <property type="entry name" value="Leu-rich_rpt"/>
</dbReference>
<feature type="coiled-coil region" evidence="1">
    <location>
        <begin position="594"/>
        <end position="667"/>
    </location>
</feature>
<evidence type="ECO:0000256" key="1">
    <source>
        <dbReference type="SAM" id="Coils"/>
    </source>
</evidence>
<dbReference type="SUPFAM" id="SSF52047">
    <property type="entry name" value="RNI-like"/>
    <property type="match status" value="1"/>
</dbReference>
<proteinExistence type="predicted"/>
<reference evidence="3 4" key="1">
    <citation type="submission" date="2016-11" db="EMBL/GenBank/DDBJ databases">
        <title>The macronuclear genome of Stentor coeruleus: a giant cell with tiny introns.</title>
        <authorList>
            <person name="Slabodnick M."/>
            <person name="Ruby J.G."/>
            <person name="Reiff S.B."/>
            <person name="Swart E.C."/>
            <person name="Gosai S."/>
            <person name="Prabakaran S."/>
            <person name="Witkowska E."/>
            <person name="Larue G.E."/>
            <person name="Fisher S."/>
            <person name="Freeman R.M."/>
            <person name="Gunawardena J."/>
            <person name="Chu W."/>
            <person name="Stover N.A."/>
            <person name="Gregory B.D."/>
            <person name="Nowacki M."/>
            <person name="Derisi J."/>
            <person name="Roy S.W."/>
            <person name="Marshall W.F."/>
            <person name="Sood P."/>
        </authorList>
    </citation>
    <scope>NUCLEOTIDE SEQUENCE [LARGE SCALE GENOMIC DNA]</scope>
    <source>
        <strain evidence="3">WM001</strain>
    </source>
</reference>
<keyword evidence="1" id="KW-0175">Coiled coil</keyword>
<dbReference type="Gene3D" id="3.80.10.10">
    <property type="entry name" value="Ribonuclease Inhibitor"/>
    <property type="match status" value="3"/>
</dbReference>
<keyword evidence="4" id="KW-1185">Reference proteome</keyword>